<comment type="caution">
    <text evidence="1">The sequence shown here is derived from an EMBL/GenBank/DDBJ whole genome shotgun (WGS) entry which is preliminary data.</text>
</comment>
<dbReference type="Proteomes" id="UP001205603">
    <property type="component" value="Unassembled WGS sequence"/>
</dbReference>
<protein>
    <recommendedName>
        <fullName evidence="3">HTH cro/C1-type domain-containing protein</fullName>
    </recommendedName>
</protein>
<accession>A0ABT1MGF0</accession>
<evidence type="ECO:0000313" key="1">
    <source>
        <dbReference type="EMBL" id="MCP9611717.1"/>
    </source>
</evidence>
<sequence length="177" mass="20001">MSLKDRLLEFITAEGISISLFEKQVGMSNGSVSKMSDNTRKTTLDKISMIYPNLNINWLRTGEGNMLKNVINDNSVRVAGENHSVIVGNHNRSTHNNVNNHINISDLPESGYVKIIRPSGEIETYLSTSVYVDGTNEREKELLKQINDLEKQVIESRAIIKSKDEMISMLRELLSHK</sequence>
<evidence type="ECO:0008006" key="3">
    <source>
        <dbReference type="Google" id="ProtNLM"/>
    </source>
</evidence>
<keyword evidence="2" id="KW-1185">Reference proteome</keyword>
<dbReference type="RefSeq" id="WP_255026694.1">
    <property type="nucleotide sequence ID" value="NZ_JANDHW010000005.1"/>
</dbReference>
<organism evidence="1 2">
    <name type="scientific">Coprobacter tertius</name>
    <dbReference type="NCBI Taxonomy" id="2944915"/>
    <lineage>
        <taxon>Bacteria</taxon>
        <taxon>Pseudomonadati</taxon>
        <taxon>Bacteroidota</taxon>
        <taxon>Bacteroidia</taxon>
        <taxon>Bacteroidales</taxon>
        <taxon>Barnesiellaceae</taxon>
        <taxon>Coprobacter</taxon>
    </lineage>
</organism>
<proteinExistence type="predicted"/>
<evidence type="ECO:0000313" key="2">
    <source>
        <dbReference type="Proteomes" id="UP001205603"/>
    </source>
</evidence>
<gene>
    <name evidence="1" type="ORF">NMU02_06395</name>
</gene>
<reference evidence="1 2" key="1">
    <citation type="submission" date="2022-07" db="EMBL/GenBank/DDBJ databases">
        <title>Fecal culturing of patients with breast cancer.</title>
        <authorList>
            <person name="Teng N.M.Y."/>
            <person name="Kiu R."/>
            <person name="Evans R."/>
            <person name="Baker D.J."/>
            <person name="Zenner C."/>
            <person name="Robinson S.D."/>
            <person name="Hall L.J."/>
        </authorList>
    </citation>
    <scope>NUCLEOTIDE SEQUENCE [LARGE SCALE GENOMIC DNA]</scope>
    <source>
        <strain evidence="1 2">LH1063</strain>
    </source>
</reference>
<dbReference type="EMBL" id="JANDHW010000005">
    <property type="protein sequence ID" value="MCP9611717.1"/>
    <property type="molecule type" value="Genomic_DNA"/>
</dbReference>
<name>A0ABT1MGF0_9BACT</name>